<dbReference type="OrthoDB" id="1956472at2"/>
<name>A0A1C7I850_9FIRM</name>
<reference evidence="2" key="1">
    <citation type="submission" date="2017-04" db="EMBL/GenBank/DDBJ databases">
        <title>Complete Genome Sequences of Twelve Strains of a Stable Defined Moderately Diverse Mouse Microbiota 2 (sDMDMm2).</title>
        <authorList>
            <person name="Uchimura Y."/>
            <person name="Wyss M."/>
            <person name="Brugiroux S."/>
            <person name="Limenitakis J.P."/>
            <person name="Stecher B."/>
            <person name="McCoy K.D."/>
            <person name="Macpherson A.J."/>
        </authorList>
    </citation>
    <scope>NUCLEOTIDE SEQUENCE</scope>
    <source>
        <strain evidence="2">YL58</strain>
    </source>
</reference>
<evidence type="ECO:0000256" key="1">
    <source>
        <dbReference type="SAM" id="MobiDB-lite"/>
    </source>
</evidence>
<sequence>MKHMNMEEFANGAFTSQINRELEKVTENIQDPNTDATAKRRITVVIEFKPNDARNFVTTGVQAKSTLAPALGAVTALNMGKNLKTGEVEAVEIGNQIPGQMSIQDVQEEEIAEPDHAGDSAAMERKVDPSTGEIYETPAVTSNNVIDLRAARQA</sequence>
<proteinExistence type="predicted"/>
<evidence type="ECO:0000313" key="2">
    <source>
        <dbReference type="EMBL" id="ANU74412.1"/>
    </source>
</evidence>
<dbReference type="RefSeq" id="WP_065540646.1">
    <property type="nucleotide sequence ID" value="NZ_CP015405.2"/>
</dbReference>
<gene>
    <name evidence="2" type="ORF">A4V09_00635</name>
</gene>
<organism evidence="2 3">
    <name type="scientific">Blautia pseudococcoides</name>
    <dbReference type="NCBI Taxonomy" id="1796616"/>
    <lineage>
        <taxon>Bacteria</taxon>
        <taxon>Bacillati</taxon>
        <taxon>Bacillota</taxon>
        <taxon>Clostridia</taxon>
        <taxon>Lachnospirales</taxon>
        <taxon>Lachnospiraceae</taxon>
        <taxon>Blautia</taxon>
    </lineage>
</organism>
<dbReference type="STRING" id="1796616.A4V09_00635"/>
<evidence type="ECO:0000313" key="3">
    <source>
        <dbReference type="Proteomes" id="UP000092574"/>
    </source>
</evidence>
<dbReference type="KEGG" id="byl:A4V09_00635"/>
<protein>
    <recommendedName>
        <fullName evidence="4">Replication terminator protein</fullName>
    </recommendedName>
</protein>
<evidence type="ECO:0008006" key="4">
    <source>
        <dbReference type="Google" id="ProtNLM"/>
    </source>
</evidence>
<accession>A0A1C7I850</accession>
<feature type="region of interest" description="Disordered" evidence="1">
    <location>
        <begin position="110"/>
        <end position="134"/>
    </location>
</feature>
<dbReference type="AlphaFoldDB" id="A0A1C7I850"/>
<keyword evidence="3" id="KW-1185">Reference proteome</keyword>
<dbReference type="EMBL" id="CP015405">
    <property type="protein sequence ID" value="ANU74412.1"/>
    <property type="molecule type" value="Genomic_DNA"/>
</dbReference>
<dbReference type="Proteomes" id="UP000092574">
    <property type="component" value="Chromosome"/>
</dbReference>
<feature type="compositionally biased region" description="Basic and acidic residues" evidence="1">
    <location>
        <begin position="113"/>
        <end position="128"/>
    </location>
</feature>